<keyword evidence="3" id="KW-1185">Reference proteome</keyword>
<name>A0A9K3GNG4_9EUKA</name>
<sequence length="369" mass="41857">ARRRLYLSMRVDRARRDCERRVHRAHMRRSLNQVVPRIRSLLYPRSPFVPTPCNSIQEEEAEIQCERMVPVVAVTSKVKPSGVSMDVNKYAFVTASTEYDKVLPLMRRLAVPRASPLEVASACARRQASAQWRRQHHLRRLATHTPSPPKREKAPETHAGLCFTLPTHCLNATPAFNPRPIDSTLKAPRHTRLSEAPCRPFPEDLDRDQQRARNLRRSLLKHRVDSAIRSCDRGARCAGHRVASDVEVRYLAARDVTLSQSSAWVRRHRAEVARGRRAREATEAHTIRAARNRLSLARARAIRAHALRKRAEAAQQAKAELTQAKQASAAAACQRPQERPMPKPIRKRLPPTQPRERGAGIGSTMNMDL</sequence>
<evidence type="ECO:0000256" key="1">
    <source>
        <dbReference type="SAM" id="MobiDB-lite"/>
    </source>
</evidence>
<accession>A0A9K3GNG4</accession>
<dbReference type="EMBL" id="BDIP01004792">
    <property type="protein sequence ID" value="GIQ89203.1"/>
    <property type="molecule type" value="Genomic_DNA"/>
</dbReference>
<comment type="caution">
    <text evidence="2">The sequence shown here is derived from an EMBL/GenBank/DDBJ whole genome shotgun (WGS) entry which is preliminary data.</text>
</comment>
<feature type="region of interest" description="Disordered" evidence="1">
    <location>
        <begin position="327"/>
        <end position="369"/>
    </location>
</feature>
<proteinExistence type="predicted"/>
<evidence type="ECO:0000313" key="3">
    <source>
        <dbReference type="Proteomes" id="UP000265618"/>
    </source>
</evidence>
<gene>
    <name evidence="2" type="ORF">KIPB_011611</name>
</gene>
<evidence type="ECO:0000313" key="2">
    <source>
        <dbReference type="EMBL" id="GIQ89203.1"/>
    </source>
</evidence>
<feature type="non-terminal residue" evidence="2">
    <location>
        <position position="1"/>
    </location>
</feature>
<protein>
    <submittedName>
        <fullName evidence="2">Uncharacterized protein</fullName>
    </submittedName>
</protein>
<organism evidence="2 3">
    <name type="scientific">Kipferlia bialata</name>
    <dbReference type="NCBI Taxonomy" id="797122"/>
    <lineage>
        <taxon>Eukaryota</taxon>
        <taxon>Metamonada</taxon>
        <taxon>Carpediemonas-like organisms</taxon>
        <taxon>Kipferlia</taxon>
    </lineage>
</organism>
<dbReference type="AlphaFoldDB" id="A0A9K3GNG4"/>
<dbReference type="Proteomes" id="UP000265618">
    <property type="component" value="Unassembled WGS sequence"/>
</dbReference>
<reference evidence="2 3" key="1">
    <citation type="journal article" date="2018" name="PLoS ONE">
        <title>The draft genome of Kipferlia bialata reveals reductive genome evolution in fornicate parasites.</title>
        <authorList>
            <person name="Tanifuji G."/>
            <person name="Takabayashi S."/>
            <person name="Kume K."/>
            <person name="Takagi M."/>
            <person name="Nakayama T."/>
            <person name="Kamikawa R."/>
            <person name="Inagaki Y."/>
            <person name="Hashimoto T."/>
        </authorList>
    </citation>
    <scope>NUCLEOTIDE SEQUENCE [LARGE SCALE GENOMIC DNA]</scope>
    <source>
        <strain evidence="2">NY0173</strain>
    </source>
</reference>